<dbReference type="STRING" id="64571.A0A1Y2GQR6"/>
<feature type="compositionally biased region" description="Basic and acidic residues" evidence="2">
    <location>
        <begin position="220"/>
        <end position="231"/>
    </location>
</feature>
<feature type="compositionally biased region" description="Basic residues" evidence="2">
    <location>
        <begin position="164"/>
        <end position="178"/>
    </location>
</feature>
<reference evidence="4 5" key="1">
    <citation type="submission" date="2016-07" db="EMBL/GenBank/DDBJ databases">
        <title>Pervasive Adenine N6-methylation of Active Genes in Fungi.</title>
        <authorList>
            <consortium name="DOE Joint Genome Institute"/>
            <person name="Mondo S.J."/>
            <person name="Dannebaum R.O."/>
            <person name="Kuo R.C."/>
            <person name="Labutti K."/>
            <person name="Haridas S."/>
            <person name="Kuo A."/>
            <person name="Salamov A."/>
            <person name="Ahrendt S.R."/>
            <person name="Lipzen A."/>
            <person name="Sullivan W."/>
            <person name="Andreopoulos W.B."/>
            <person name="Clum A."/>
            <person name="Lindquist E."/>
            <person name="Daum C."/>
            <person name="Ramamoorthy G.K."/>
            <person name="Gryganskyi A."/>
            <person name="Culley D."/>
            <person name="Magnuson J.K."/>
            <person name="James T.Y."/>
            <person name="O'Malley M.A."/>
            <person name="Stajich J.E."/>
            <person name="Spatafora J.W."/>
            <person name="Visel A."/>
            <person name="Grigoriev I.V."/>
        </authorList>
    </citation>
    <scope>NUCLEOTIDE SEQUENCE [LARGE SCALE GENOMIC DNA]</scope>
    <source>
        <strain evidence="4 5">NRRL 3116</strain>
    </source>
</reference>
<sequence length="368" mass="41935">MASGEKSSQKSAIGNTNSASLIALAAEIAKHEQSFQRVKGSSGSLSGIRAPKSKPTVWQRQNTGLSKRAMKDDIGGSGGYNDSEAEATRKAAMERKAKVYEMLERGEDVPDQLREELLVEFEHRDRRRDYSDSDISSDDTRERSGRRRSRSRGRERGREGEFRGRRRASWGRGGRSRSRSSDWDRDESAALARDPKEFMADPWVEHVDEFGRTRLMRQSEVPKPELRKEDMENPGIHNPANPFPVFRNQDAVDKQEWIRDATGELKRSNNNYNMPGVGGGGYSLANTVRHYSSAAERRAHGVGFYQFSQDEEERAKQMQELRNIRSETETKRALHRPLREKRRGEIEARKKIIQQKRLKSLASTITAA</sequence>
<dbReference type="InterPro" id="IPR057464">
    <property type="entry name" value="CCDC174_GRSR"/>
</dbReference>
<gene>
    <name evidence="4" type="ORF">BCR41DRAFT_395367</name>
</gene>
<dbReference type="PANTHER" id="PTHR15885">
    <property type="entry name" value="COILED-COIL DOMAIN-CONTAINING PROTEIN 174"/>
    <property type="match status" value="1"/>
</dbReference>
<name>A0A1Y2GQR6_9FUNG</name>
<evidence type="ECO:0000313" key="5">
    <source>
        <dbReference type="Proteomes" id="UP000193648"/>
    </source>
</evidence>
<feature type="compositionally biased region" description="Basic and acidic residues" evidence="2">
    <location>
        <begin position="179"/>
        <end position="198"/>
    </location>
</feature>
<dbReference type="InterPro" id="IPR025066">
    <property type="entry name" value="CCDC174-like"/>
</dbReference>
<feature type="region of interest" description="Disordered" evidence="2">
    <location>
        <begin position="215"/>
        <end position="247"/>
    </location>
</feature>
<accession>A0A1Y2GQR6</accession>
<keyword evidence="5" id="KW-1185">Reference proteome</keyword>
<dbReference type="GO" id="GO:0005634">
    <property type="term" value="C:nucleus"/>
    <property type="evidence" value="ECO:0007669"/>
    <property type="project" value="TreeGrafter"/>
</dbReference>
<keyword evidence="1" id="KW-0175">Coiled coil</keyword>
<feature type="domain" description="CCDC174 alpha/beta GRSR" evidence="3">
    <location>
        <begin position="203"/>
        <end position="230"/>
    </location>
</feature>
<dbReference type="InParanoid" id="A0A1Y2GQR6"/>
<dbReference type="RefSeq" id="XP_021882403.1">
    <property type="nucleotide sequence ID" value="XM_022028722.1"/>
</dbReference>
<dbReference type="Pfam" id="PF13300">
    <property type="entry name" value="DUF4078"/>
    <property type="match status" value="1"/>
</dbReference>
<organism evidence="4 5">
    <name type="scientific">Lobosporangium transversale</name>
    <dbReference type="NCBI Taxonomy" id="64571"/>
    <lineage>
        <taxon>Eukaryota</taxon>
        <taxon>Fungi</taxon>
        <taxon>Fungi incertae sedis</taxon>
        <taxon>Mucoromycota</taxon>
        <taxon>Mortierellomycotina</taxon>
        <taxon>Mortierellomycetes</taxon>
        <taxon>Mortierellales</taxon>
        <taxon>Mortierellaceae</taxon>
        <taxon>Lobosporangium</taxon>
    </lineage>
</organism>
<evidence type="ECO:0000256" key="1">
    <source>
        <dbReference type="ARBA" id="ARBA00023054"/>
    </source>
</evidence>
<dbReference type="Pfam" id="PF25449">
    <property type="entry name" value="CCDC174_GRSR"/>
    <property type="match status" value="1"/>
</dbReference>
<evidence type="ECO:0000259" key="3">
    <source>
        <dbReference type="Pfam" id="PF25449"/>
    </source>
</evidence>
<evidence type="ECO:0000313" key="4">
    <source>
        <dbReference type="EMBL" id="ORZ19235.1"/>
    </source>
</evidence>
<evidence type="ECO:0000256" key="2">
    <source>
        <dbReference type="SAM" id="MobiDB-lite"/>
    </source>
</evidence>
<dbReference type="AlphaFoldDB" id="A0A1Y2GQR6"/>
<dbReference type="OrthoDB" id="333551at2759"/>
<dbReference type="PANTHER" id="PTHR15885:SF1">
    <property type="entry name" value="COILED-COIL DOMAIN-CONTAINING PROTEIN 174"/>
    <property type="match status" value="1"/>
</dbReference>
<feature type="compositionally biased region" description="Polar residues" evidence="2">
    <location>
        <begin position="35"/>
        <end position="45"/>
    </location>
</feature>
<feature type="region of interest" description="Disordered" evidence="2">
    <location>
        <begin position="325"/>
        <end position="347"/>
    </location>
</feature>
<dbReference type="EMBL" id="MCFF01000014">
    <property type="protein sequence ID" value="ORZ19235.1"/>
    <property type="molecule type" value="Genomic_DNA"/>
</dbReference>
<dbReference type="GeneID" id="33570565"/>
<dbReference type="Proteomes" id="UP000193648">
    <property type="component" value="Unassembled WGS sequence"/>
</dbReference>
<comment type="caution">
    <text evidence="4">The sequence shown here is derived from an EMBL/GenBank/DDBJ whole genome shotgun (WGS) entry which is preliminary data.</text>
</comment>
<feature type="compositionally biased region" description="Polar residues" evidence="2">
    <location>
        <begin position="56"/>
        <end position="65"/>
    </location>
</feature>
<feature type="region of interest" description="Disordered" evidence="2">
    <location>
        <begin position="125"/>
        <end position="198"/>
    </location>
</feature>
<feature type="compositionally biased region" description="Basic and acidic residues" evidence="2">
    <location>
        <begin position="152"/>
        <end position="163"/>
    </location>
</feature>
<proteinExistence type="predicted"/>
<feature type="region of interest" description="Disordered" evidence="2">
    <location>
        <begin position="35"/>
        <end position="90"/>
    </location>
</feature>
<protein>
    <recommendedName>
        <fullName evidence="3">CCDC174 alpha/beta GRSR domain-containing protein</fullName>
    </recommendedName>
</protein>